<dbReference type="Proteomes" id="UP000192472">
    <property type="component" value="Unassembled WGS sequence"/>
</dbReference>
<proteinExistence type="predicted"/>
<dbReference type="OrthoDB" id="1491387at2"/>
<gene>
    <name evidence="2" type="ORF">SAMN04488029_3254</name>
</gene>
<feature type="transmembrane region" description="Helical" evidence="1">
    <location>
        <begin position="224"/>
        <end position="243"/>
    </location>
</feature>
<evidence type="ECO:0000313" key="2">
    <source>
        <dbReference type="EMBL" id="SMD37133.1"/>
    </source>
</evidence>
<organism evidence="2 3">
    <name type="scientific">Reichenbachiella faecimaris</name>
    <dbReference type="NCBI Taxonomy" id="692418"/>
    <lineage>
        <taxon>Bacteria</taxon>
        <taxon>Pseudomonadati</taxon>
        <taxon>Bacteroidota</taxon>
        <taxon>Cytophagia</taxon>
        <taxon>Cytophagales</taxon>
        <taxon>Reichenbachiellaceae</taxon>
        <taxon>Reichenbachiella</taxon>
    </lineage>
</organism>
<dbReference type="RefSeq" id="WP_084373876.1">
    <property type="nucleotide sequence ID" value="NZ_FWYF01000003.1"/>
</dbReference>
<feature type="transmembrane region" description="Helical" evidence="1">
    <location>
        <begin position="139"/>
        <end position="170"/>
    </location>
</feature>
<protein>
    <submittedName>
        <fullName evidence="2">Uncharacterized protein</fullName>
    </submittedName>
</protein>
<keyword evidence="3" id="KW-1185">Reference proteome</keyword>
<accession>A0A1W2GKD8</accession>
<reference evidence="2 3" key="1">
    <citation type="submission" date="2017-04" db="EMBL/GenBank/DDBJ databases">
        <authorList>
            <person name="Afonso C.L."/>
            <person name="Miller P.J."/>
            <person name="Scott M.A."/>
            <person name="Spackman E."/>
            <person name="Goraichik I."/>
            <person name="Dimitrov K.M."/>
            <person name="Suarez D.L."/>
            <person name="Swayne D.E."/>
        </authorList>
    </citation>
    <scope>NUCLEOTIDE SEQUENCE [LARGE SCALE GENOMIC DNA]</scope>
    <source>
        <strain evidence="2 3">DSM 26133</strain>
    </source>
</reference>
<feature type="transmembrane region" description="Helical" evidence="1">
    <location>
        <begin position="21"/>
        <end position="42"/>
    </location>
</feature>
<dbReference type="EMBL" id="FWYF01000003">
    <property type="protein sequence ID" value="SMD37133.1"/>
    <property type="molecule type" value="Genomic_DNA"/>
</dbReference>
<keyword evidence="1" id="KW-1133">Transmembrane helix</keyword>
<feature type="transmembrane region" description="Helical" evidence="1">
    <location>
        <begin position="62"/>
        <end position="87"/>
    </location>
</feature>
<keyword evidence="1" id="KW-0812">Transmembrane</keyword>
<evidence type="ECO:0000256" key="1">
    <source>
        <dbReference type="SAM" id="Phobius"/>
    </source>
</evidence>
<dbReference type="STRING" id="692418.SAMN04488029_3254"/>
<feature type="transmembrane region" description="Helical" evidence="1">
    <location>
        <begin position="255"/>
        <end position="272"/>
    </location>
</feature>
<evidence type="ECO:0000313" key="3">
    <source>
        <dbReference type="Proteomes" id="UP000192472"/>
    </source>
</evidence>
<dbReference type="AlphaFoldDB" id="A0A1W2GKD8"/>
<keyword evidence="1" id="KW-0472">Membrane</keyword>
<sequence>MSDKTKDQISDWLNKLERESWQLELLVSAFTIFLLIQATISFDDFITDLEYQYSFRSGALSMLYLFIGLLFKSLQALTICLITHLMLRGFWIGTIGLRSVQSKINFTDLKYNEFFTEKLKKNVISLDQLVIKLDEICSVIFAFAFLVISILLAFGMYLLFFGLIAVVLNLVADLTPEWLDPAITVTALIVFPVVLLTGLIYMIDYLTLGFFKKIKWFARVYYPFYKLYNFITLSVLSRSIYYYMISKFSKKRIRWIYALAGCLLFFTLIFKFDQHQYYPEKLNDLAISANYYDDQRPLDDYVNQASIPSDYIDKPYFRVFLRYDAVDNPRISEFCEGFTPIKDDGLNWRFKTTFENGNLNIGNQRYDDEDFEQLLSCLSAIYQLSVNDSVYDDLTYRFYTHPAKHQKGIITNIPTDNFLKGENVLKIEKIQLDSAKTPQHEWFATIPFWYEK</sequence>
<feature type="transmembrane region" description="Helical" evidence="1">
    <location>
        <begin position="182"/>
        <end position="203"/>
    </location>
</feature>
<name>A0A1W2GKD8_REIFA</name>